<dbReference type="Pfam" id="PF22807">
    <property type="entry name" value="TrAA12"/>
    <property type="match status" value="2"/>
</dbReference>
<reference evidence="2 3" key="1">
    <citation type="submission" date="2016-10" db="EMBL/GenBank/DDBJ databases">
        <title>Pseudoalteromonas amylolytica sp. nov., isolated from the surface seawater.</title>
        <authorList>
            <person name="Wu Y.-H."/>
            <person name="Cheng H."/>
            <person name="Jin X.-B."/>
            <person name="Wang C.-S."/>
            <person name="Xu X.-W."/>
        </authorList>
    </citation>
    <scope>NUCLEOTIDE SEQUENCE [LARGE SCALE GENOMIC DNA]</scope>
    <source>
        <strain evidence="2 3">JCM 12483</strain>
    </source>
</reference>
<dbReference type="PANTHER" id="PTHR33546:SF1">
    <property type="entry name" value="LARGE, MULTIFUNCTIONAL SECRETED PROTEIN"/>
    <property type="match status" value="1"/>
</dbReference>
<dbReference type="OrthoDB" id="9770043at2"/>
<dbReference type="Proteomes" id="UP000180253">
    <property type="component" value="Unassembled WGS sequence"/>
</dbReference>
<accession>A0A1S1N949</accession>
<organism evidence="2 3">
    <name type="scientific">Pseudoalteromonas byunsanensis</name>
    <dbReference type="NCBI Taxonomy" id="327939"/>
    <lineage>
        <taxon>Bacteria</taxon>
        <taxon>Pseudomonadati</taxon>
        <taxon>Pseudomonadota</taxon>
        <taxon>Gammaproteobacteria</taxon>
        <taxon>Alteromonadales</taxon>
        <taxon>Pseudoalteromonadaceae</taxon>
        <taxon>Pseudoalteromonas</taxon>
    </lineage>
</organism>
<dbReference type="SUPFAM" id="SSF50952">
    <property type="entry name" value="Soluble quinoprotein glucose dehydrogenase"/>
    <property type="match status" value="1"/>
</dbReference>
<protein>
    <submittedName>
        <fullName evidence="2">Sorbosone dehydrogenase</fullName>
    </submittedName>
</protein>
<dbReference type="RefSeq" id="WP_070991908.1">
    <property type="nucleotide sequence ID" value="NZ_CBCSHD010000002.1"/>
</dbReference>
<name>A0A1S1N949_9GAMM</name>
<dbReference type="InterPro" id="IPR011041">
    <property type="entry name" value="Quinoprot_gluc/sorb_DH_b-prop"/>
</dbReference>
<dbReference type="PANTHER" id="PTHR33546">
    <property type="entry name" value="LARGE, MULTIFUNCTIONAL SECRETED PROTEIN-RELATED"/>
    <property type="match status" value="1"/>
</dbReference>
<dbReference type="EMBL" id="MNAN01000031">
    <property type="protein sequence ID" value="OHU95225.1"/>
    <property type="molecule type" value="Genomic_DNA"/>
</dbReference>
<evidence type="ECO:0000313" key="2">
    <source>
        <dbReference type="EMBL" id="OHU95225.1"/>
    </source>
</evidence>
<proteinExistence type="predicted"/>
<dbReference type="STRING" id="327939.BIW53_10900"/>
<evidence type="ECO:0000259" key="1">
    <source>
        <dbReference type="Pfam" id="PF22807"/>
    </source>
</evidence>
<gene>
    <name evidence="2" type="ORF">BIW53_10900</name>
</gene>
<evidence type="ECO:0000313" key="3">
    <source>
        <dbReference type="Proteomes" id="UP000180253"/>
    </source>
</evidence>
<feature type="domain" description="Pyrroloquinoline quinone-dependent pyranose dehydrogenase beta-propeller" evidence="1">
    <location>
        <begin position="33"/>
        <end position="217"/>
    </location>
</feature>
<dbReference type="InterPro" id="IPR054539">
    <property type="entry name" value="Beta-prop_PDH"/>
</dbReference>
<comment type="caution">
    <text evidence="2">The sequence shown here is derived from an EMBL/GenBank/DDBJ whole genome shotgun (WGS) entry which is preliminary data.</text>
</comment>
<dbReference type="InterPro" id="IPR011042">
    <property type="entry name" value="6-blade_b-propeller_TolB-like"/>
</dbReference>
<dbReference type="Gene3D" id="2.120.10.30">
    <property type="entry name" value="TolB, C-terminal domain"/>
    <property type="match status" value="1"/>
</dbReference>
<dbReference type="AlphaFoldDB" id="A0A1S1N949"/>
<sequence>MIRFGILATAVVTSLLMLINPVSANDELLARLTLPKGYELNYFAKNVENARQLAVSSSGVVYVGSRKAGKVYALIDHNQDGVADRQIVLAQGLNMPSGLAFNQGDLYVAEVHRIIRFKNIDKQLTKPTFEVVFDKLPTARHHGWKFIRFADNGELLVPVGVPCNVCAEDEKYGRIFSLNLESKKLTTIAQGVRNSVGFDINPQSGALWFSDNGRDMMGDDIPPDEINRVSFDGEHFGFPYVHGGSVLDPEFGKGKTLADMQKYTAPKLALQAHVAPLGIHFYRGKQFAKVMHNRLFVAEHGSWNRSEKVGYRVMMATIKEGEITAYEPFISGFLDKEQTLGRPVAFAELADGSLLVSDDFANAIYRVRYNNK</sequence>
<keyword evidence="3" id="KW-1185">Reference proteome</keyword>
<feature type="domain" description="Pyrroloquinoline quinone-dependent pyranose dehydrogenase beta-propeller" evidence="1">
    <location>
        <begin position="261"/>
        <end position="365"/>
    </location>
</feature>